<keyword evidence="4" id="KW-1185">Reference proteome</keyword>
<feature type="domain" description="Thiaminase-2/PQQC" evidence="2">
    <location>
        <begin position="194"/>
        <end position="380"/>
    </location>
</feature>
<dbReference type="Pfam" id="PF03070">
    <property type="entry name" value="TENA_THI-4"/>
    <property type="match status" value="1"/>
</dbReference>
<feature type="compositionally biased region" description="Low complexity" evidence="1">
    <location>
        <begin position="57"/>
        <end position="72"/>
    </location>
</feature>
<evidence type="ECO:0000259" key="2">
    <source>
        <dbReference type="Pfam" id="PF03070"/>
    </source>
</evidence>
<evidence type="ECO:0000313" key="3">
    <source>
        <dbReference type="EMBL" id="KAL1304042.1"/>
    </source>
</evidence>
<dbReference type="Gene3D" id="1.20.910.10">
    <property type="entry name" value="Heme oxygenase-like"/>
    <property type="match status" value="1"/>
</dbReference>
<gene>
    <name evidence="3" type="ORF">AAFC00_000479</name>
</gene>
<dbReference type="PANTHER" id="PTHR41813:SF2">
    <property type="entry name" value="REGULATOR PAB1642, PUTATIVE (AFU_ORTHOLOGUE AFUA_3G11955)-RELATED"/>
    <property type="match status" value="1"/>
</dbReference>
<comment type="caution">
    <text evidence="3">The sequence shown here is derived from an EMBL/GenBank/DDBJ whole genome shotgun (WGS) entry which is preliminary data.</text>
</comment>
<feature type="region of interest" description="Disordered" evidence="1">
    <location>
        <begin position="56"/>
        <end position="147"/>
    </location>
</feature>
<evidence type="ECO:0000256" key="1">
    <source>
        <dbReference type="SAM" id="MobiDB-lite"/>
    </source>
</evidence>
<dbReference type="GeneID" id="95974182"/>
<accession>A0ABR3PD99</accession>
<feature type="region of interest" description="Disordered" evidence="1">
    <location>
        <begin position="459"/>
        <end position="514"/>
    </location>
</feature>
<dbReference type="PANTHER" id="PTHR41813">
    <property type="entry name" value="REGULATOR PAB1642, PUTATIVE (AFU_ORTHOLOGUE AFUA_3G11955)-RELATED"/>
    <property type="match status" value="1"/>
</dbReference>
<dbReference type="InterPro" id="IPR053261">
    <property type="entry name" value="Polyketide-peptide_reg"/>
</dbReference>
<feature type="compositionally biased region" description="Acidic residues" evidence="1">
    <location>
        <begin position="477"/>
        <end position="491"/>
    </location>
</feature>
<protein>
    <recommendedName>
        <fullName evidence="2">Thiaminase-2/PQQC domain-containing protein</fullName>
    </recommendedName>
</protein>
<dbReference type="RefSeq" id="XP_069200317.1">
    <property type="nucleotide sequence ID" value="XM_069344617.1"/>
</dbReference>
<reference evidence="3 4" key="1">
    <citation type="submission" date="2024-07" db="EMBL/GenBank/DDBJ databases">
        <title>Draft sequence of the Neodothiora populina.</title>
        <authorList>
            <person name="Drown D.D."/>
            <person name="Schuette U.S."/>
            <person name="Buechlein A.B."/>
            <person name="Rusch D.R."/>
            <person name="Winton L.W."/>
            <person name="Adams G.A."/>
        </authorList>
    </citation>
    <scope>NUCLEOTIDE SEQUENCE [LARGE SCALE GENOMIC DNA]</scope>
    <source>
        <strain evidence="3 4">CPC 39397</strain>
    </source>
</reference>
<feature type="compositionally biased region" description="Polar residues" evidence="1">
    <location>
        <begin position="83"/>
        <end position="108"/>
    </location>
</feature>
<name>A0ABR3PD99_9PEZI</name>
<dbReference type="EMBL" id="JBFMKM010000009">
    <property type="protein sequence ID" value="KAL1304042.1"/>
    <property type="molecule type" value="Genomic_DNA"/>
</dbReference>
<dbReference type="CDD" id="cd19357">
    <property type="entry name" value="TenA_E_At3g16990-like"/>
    <property type="match status" value="1"/>
</dbReference>
<proteinExistence type="predicted"/>
<dbReference type="InterPro" id="IPR004305">
    <property type="entry name" value="Thiaminase-2/PQQC"/>
</dbReference>
<organism evidence="3 4">
    <name type="scientific">Neodothiora populina</name>
    <dbReference type="NCBI Taxonomy" id="2781224"/>
    <lineage>
        <taxon>Eukaryota</taxon>
        <taxon>Fungi</taxon>
        <taxon>Dikarya</taxon>
        <taxon>Ascomycota</taxon>
        <taxon>Pezizomycotina</taxon>
        <taxon>Dothideomycetes</taxon>
        <taxon>Dothideomycetidae</taxon>
        <taxon>Dothideales</taxon>
        <taxon>Dothioraceae</taxon>
        <taxon>Neodothiora</taxon>
    </lineage>
</organism>
<dbReference type="InterPro" id="IPR016084">
    <property type="entry name" value="Haem_Oase-like_multi-hlx"/>
</dbReference>
<evidence type="ECO:0000313" key="4">
    <source>
        <dbReference type="Proteomes" id="UP001562354"/>
    </source>
</evidence>
<dbReference type="Proteomes" id="UP001562354">
    <property type="component" value="Unassembled WGS sequence"/>
</dbReference>
<dbReference type="SUPFAM" id="SSF48613">
    <property type="entry name" value="Heme oxygenase-like"/>
    <property type="match status" value="1"/>
</dbReference>
<sequence>MGRHGNVDVQKAFKEFQDDENPTKCNKVRCVHCGFVRAKNTTRQVEHLQDCSAYLNSQQQQQQEQQQSSQQPTPQPPPGHMNASHNGSTNPSPTMNNSPAHVTPTPGQKNFLMGQRPNPNLMGTRRPSNKRTIDGNIKQNGRPPMGRPMPPPPVAPAPVPVAAHAPAPPAQAPSLANYLLTRDPGAFSSATQQPFLSHAGCGTLSAGALGQWLAQDSHISRGYISFVGQLIGKIKLPAVQNSQLHPLYRTMDLLISALNNARREMSFFEVTATKYNLQLVREEPSPITKAYLDLFVASSSPSASLLEGMVVLWATQHCYRSSWTYSSTFTSTLNQPILPSFSVNTDSHNAALHQSLIPNWTSPAFAKFVDACRAVVDELANAQTSGNGREEMARCECAWKQVLWLWEQSWPEVDGMGEEEESVSVDRFGNSMKIMSSAGHGGSSVVNHPTATAVAMSTGPPAPNVAAGAMHERDAEAADDDDDDDDEEDVVEVVGGRRESGLVGSPSYVSPYGGTGLQAVEAATHV</sequence>